<feature type="domain" description="Putative tail fiber protein gp53-like C-terminal" evidence="1">
    <location>
        <begin position="45"/>
        <end position="131"/>
    </location>
</feature>
<proteinExistence type="predicted"/>
<evidence type="ECO:0000313" key="2">
    <source>
        <dbReference type="EMBL" id="MDE1470343.1"/>
    </source>
</evidence>
<dbReference type="InterPro" id="IPR054075">
    <property type="entry name" value="Gp53-like_C"/>
</dbReference>
<gene>
    <name evidence="2" type="ORF">PTZ04_08735</name>
</gene>
<keyword evidence="3" id="KW-1185">Reference proteome</keyword>
<comment type="caution">
    <text evidence="2">The sequence shown here is derived from an EMBL/GenBank/DDBJ whole genome shotgun (WGS) entry which is preliminary data.</text>
</comment>
<accession>A0ABT5UN21</accession>
<dbReference type="RefSeq" id="WP_274702804.1">
    <property type="nucleotide sequence ID" value="NZ_JAQSVD010000003.1"/>
</dbReference>
<reference evidence="2 3" key="1">
    <citation type="submission" date="2023-02" db="EMBL/GenBank/DDBJ databases">
        <title>Comparative genome analysis of Eubacterium limosum species.</title>
        <authorList>
            <person name="Bak J.E."/>
        </authorList>
    </citation>
    <scope>NUCLEOTIDE SEQUENCE [LARGE SCALE GENOMIC DNA]</scope>
    <source>
        <strain evidence="2 3">KGMB01548</strain>
    </source>
</reference>
<evidence type="ECO:0000259" key="1">
    <source>
        <dbReference type="Pfam" id="PF21882"/>
    </source>
</evidence>
<dbReference type="Proteomes" id="UP001215087">
    <property type="component" value="Unassembled WGS sequence"/>
</dbReference>
<organism evidence="2 3">
    <name type="scientific">Eubacterium limosum</name>
    <dbReference type="NCBI Taxonomy" id="1736"/>
    <lineage>
        <taxon>Bacteria</taxon>
        <taxon>Bacillati</taxon>
        <taxon>Bacillota</taxon>
        <taxon>Clostridia</taxon>
        <taxon>Eubacteriales</taxon>
        <taxon>Eubacteriaceae</taxon>
        <taxon>Eubacterium</taxon>
    </lineage>
</organism>
<evidence type="ECO:0000313" key="3">
    <source>
        <dbReference type="Proteomes" id="UP001215087"/>
    </source>
</evidence>
<name>A0ABT5UN21_EUBLI</name>
<dbReference type="EMBL" id="JAQSVD010000003">
    <property type="protein sequence ID" value="MDE1470343.1"/>
    <property type="molecule type" value="Genomic_DNA"/>
</dbReference>
<sequence>MGSIIKRPFRTFNGVDWDTHYFDTSEDMIKSGWTQSQAEFSAYRKLPGGFILQFGKTQSVVVPSAGYIAPDITYPIAFPNKVCSVQLTLYNTNWRGRVQHRDGSSNAKAAVVVNEVNAGECVQVQWFALGY</sequence>
<dbReference type="Gene3D" id="2.60.40.3940">
    <property type="match status" value="1"/>
</dbReference>
<dbReference type="Pfam" id="PF21882">
    <property type="entry name" value="Gp53-like_C"/>
    <property type="match status" value="1"/>
</dbReference>
<protein>
    <recommendedName>
        <fullName evidence="1">Putative tail fiber protein gp53-like C-terminal domain-containing protein</fullName>
    </recommendedName>
</protein>